<dbReference type="GO" id="GO:0000155">
    <property type="term" value="F:phosphorelay sensor kinase activity"/>
    <property type="evidence" value="ECO:0007669"/>
    <property type="project" value="InterPro"/>
</dbReference>
<dbReference type="PROSITE" id="PS50109">
    <property type="entry name" value="HIS_KIN"/>
    <property type="match status" value="1"/>
</dbReference>
<dbReference type="RefSeq" id="WP_074537579.1">
    <property type="nucleotide sequence ID" value="NZ_FNBD01000002.1"/>
</dbReference>
<dbReference type="CDD" id="cd00130">
    <property type="entry name" value="PAS"/>
    <property type="match status" value="1"/>
</dbReference>
<evidence type="ECO:0000259" key="6">
    <source>
        <dbReference type="PROSITE" id="PS50109"/>
    </source>
</evidence>
<dbReference type="SMART" id="SM00091">
    <property type="entry name" value="PAS"/>
    <property type="match status" value="1"/>
</dbReference>
<evidence type="ECO:0000256" key="4">
    <source>
        <dbReference type="ARBA" id="ARBA00022679"/>
    </source>
</evidence>
<keyword evidence="4" id="KW-0808">Transferase</keyword>
<dbReference type="PANTHER" id="PTHR43304">
    <property type="entry name" value="PHYTOCHROME-LIKE PROTEIN CPH1"/>
    <property type="match status" value="1"/>
</dbReference>
<feature type="domain" description="Histidine kinase" evidence="6">
    <location>
        <begin position="140"/>
        <end position="351"/>
    </location>
</feature>
<proteinExistence type="predicted"/>
<reference evidence="9" key="1">
    <citation type="submission" date="2016-10" db="EMBL/GenBank/DDBJ databases">
        <authorList>
            <person name="Varghese N."/>
            <person name="Submissions S."/>
        </authorList>
    </citation>
    <scope>NUCLEOTIDE SEQUENCE [LARGE SCALE GENOMIC DNA]</scope>
    <source>
        <strain evidence="9">DSM 24729</strain>
    </source>
</reference>
<dbReference type="InterPro" id="IPR035965">
    <property type="entry name" value="PAS-like_dom_sf"/>
</dbReference>
<dbReference type="SUPFAM" id="SSF55785">
    <property type="entry name" value="PYP-like sensor domain (PAS domain)"/>
    <property type="match status" value="1"/>
</dbReference>
<dbReference type="InterPro" id="IPR000014">
    <property type="entry name" value="PAS"/>
</dbReference>
<evidence type="ECO:0000259" key="7">
    <source>
        <dbReference type="PROSITE" id="PS50112"/>
    </source>
</evidence>
<dbReference type="Pfam" id="PF02518">
    <property type="entry name" value="HATPase_c"/>
    <property type="match status" value="1"/>
</dbReference>
<keyword evidence="5" id="KW-0418">Kinase</keyword>
<dbReference type="EC" id="2.7.13.3" evidence="2"/>
<evidence type="ECO:0000256" key="1">
    <source>
        <dbReference type="ARBA" id="ARBA00000085"/>
    </source>
</evidence>
<dbReference type="InterPro" id="IPR003661">
    <property type="entry name" value="HisK_dim/P_dom"/>
</dbReference>
<evidence type="ECO:0000256" key="2">
    <source>
        <dbReference type="ARBA" id="ARBA00012438"/>
    </source>
</evidence>
<dbReference type="SUPFAM" id="SSF55874">
    <property type="entry name" value="ATPase domain of HSP90 chaperone/DNA topoisomerase II/histidine kinase"/>
    <property type="match status" value="1"/>
</dbReference>
<dbReference type="Proteomes" id="UP000182114">
    <property type="component" value="Unassembled WGS sequence"/>
</dbReference>
<dbReference type="InterPro" id="IPR013655">
    <property type="entry name" value="PAS_fold_3"/>
</dbReference>
<dbReference type="InterPro" id="IPR052162">
    <property type="entry name" value="Sensor_kinase/Photoreceptor"/>
</dbReference>
<evidence type="ECO:0000256" key="5">
    <source>
        <dbReference type="ARBA" id="ARBA00022777"/>
    </source>
</evidence>
<dbReference type="Gene3D" id="3.30.565.10">
    <property type="entry name" value="Histidine kinase-like ATPase, C-terminal domain"/>
    <property type="match status" value="1"/>
</dbReference>
<evidence type="ECO:0000256" key="3">
    <source>
        <dbReference type="ARBA" id="ARBA00022553"/>
    </source>
</evidence>
<dbReference type="Pfam" id="PF08447">
    <property type="entry name" value="PAS_3"/>
    <property type="match status" value="1"/>
</dbReference>
<dbReference type="eggNOG" id="COG0642">
    <property type="taxonomic scope" value="Bacteria"/>
</dbReference>
<protein>
    <recommendedName>
        <fullName evidence="2">histidine kinase</fullName>
        <ecNumber evidence="2">2.7.13.3</ecNumber>
    </recommendedName>
</protein>
<dbReference type="Gene3D" id="3.30.450.20">
    <property type="entry name" value="PAS domain"/>
    <property type="match status" value="1"/>
</dbReference>
<dbReference type="AlphaFoldDB" id="A0A1G7EHG0"/>
<sequence length="351" mass="39865">MPYSLEPFFENSHDLLCIAGYDGYFKKVNPAFIHLLEYSQEELFSREISDFIHEDDRLRTASNRENLKKSLPLLNFENRYVSKSGAIIWLDWTSIPLPGENLIYAIAKNITYKKKLESERAVYLLSLDKKNKNLKNLNFKTSHDLRSPVNNLLTLCNILDLNKITDPETLQVFNLIRNATEGLRDSLNSYVDSLTQTEELESSKEEISLSEVLQVVQSSISALIYDSQVKIKSDFLAFDMLLFNRTFMESIFLNLITNSIKYARPDVSPRINIATAVVGGKKVLVYTDNGLGFDMSTVEGKIFNLNQRFHSTKDSKGVGLYLISNYVSEMGGKIEVSSAVNQGAIFTITFQ</sequence>
<dbReference type="InterPro" id="IPR036097">
    <property type="entry name" value="HisK_dim/P_sf"/>
</dbReference>
<dbReference type="NCBIfam" id="TIGR00229">
    <property type="entry name" value="sensory_box"/>
    <property type="match status" value="1"/>
</dbReference>
<gene>
    <name evidence="8" type="ORF">SAMN04487992_102311</name>
</gene>
<keyword evidence="3" id="KW-0597">Phosphoprotein</keyword>
<dbReference type="InterPro" id="IPR004358">
    <property type="entry name" value="Sig_transdc_His_kin-like_C"/>
</dbReference>
<organism evidence="8 9">
    <name type="scientific">Cellulophaga baltica</name>
    <dbReference type="NCBI Taxonomy" id="76594"/>
    <lineage>
        <taxon>Bacteria</taxon>
        <taxon>Pseudomonadati</taxon>
        <taxon>Bacteroidota</taxon>
        <taxon>Flavobacteriia</taxon>
        <taxon>Flavobacteriales</taxon>
        <taxon>Flavobacteriaceae</taxon>
        <taxon>Cellulophaga</taxon>
    </lineage>
</organism>
<accession>A0A1G7EHG0</accession>
<name>A0A1G7EHG0_9FLAO</name>
<dbReference type="SMART" id="SM00387">
    <property type="entry name" value="HATPase_c"/>
    <property type="match status" value="1"/>
</dbReference>
<feature type="domain" description="PAS" evidence="7">
    <location>
        <begin position="1"/>
        <end position="57"/>
    </location>
</feature>
<dbReference type="EMBL" id="FNBD01000002">
    <property type="protein sequence ID" value="SDE62876.1"/>
    <property type="molecule type" value="Genomic_DNA"/>
</dbReference>
<dbReference type="PRINTS" id="PR00344">
    <property type="entry name" value="BCTRLSENSOR"/>
</dbReference>
<dbReference type="PANTHER" id="PTHR43304:SF1">
    <property type="entry name" value="PAC DOMAIN-CONTAINING PROTEIN"/>
    <property type="match status" value="1"/>
</dbReference>
<evidence type="ECO:0000313" key="9">
    <source>
        <dbReference type="Proteomes" id="UP000182114"/>
    </source>
</evidence>
<dbReference type="InterPro" id="IPR005467">
    <property type="entry name" value="His_kinase_dom"/>
</dbReference>
<dbReference type="SUPFAM" id="SSF47384">
    <property type="entry name" value="Homodimeric domain of signal transducing histidine kinase"/>
    <property type="match status" value="1"/>
</dbReference>
<dbReference type="InterPro" id="IPR036890">
    <property type="entry name" value="HATPase_C_sf"/>
</dbReference>
<keyword evidence="9" id="KW-1185">Reference proteome</keyword>
<dbReference type="PROSITE" id="PS50112">
    <property type="entry name" value="PAS"/>
    <property type="match status" value="1"/>
</dbReference>
<dbReference type="InterPro" id="IPR003594">
    <property type="entry name" value="HATPase_dom"/>
</dbReference>
<comment type="catalytic activity">
    <reaction evidence="1">
        <text>ATP + protein L-histidine = ADP + protein N-phospho-L-histidine.</text>
        <dbReference type="EC" id="2.7.13.3"/>
    </reaction>
</comment>
<dbReference type="CDD" id="cd00082">
    <property type="entry name" value="HisKA"/>
    <property type="match status" value="1"/>
</dbReference>
<evidence type="ECO:0000313" key="8">
    <source>
        <dbReference type="EMBL" id="SDE62876.1"/>
    </source>
</evidence>